<comment type="caution">
    <text evidence="2">The sequence shown here is derived from an EMBL/GenBank/DDBJ whole genome shotgun (WGS) entry which is preliminary data.</text>
</comment>
<dbReference type="RefSeq" id="WP_111249531.1">
    <property type="nucleotide sequence ID" value="NZ_QKWH01000001.1"/>
</dbReference>
<gene>
    <name evidence="2" type="ORF">DNL40_01975</name>
</gene>
<organism evidence="2 3">
    <name type="scientific">Xylanimonas oleitrophica</name>
    <dbReference type="NCBI Taxonomy" id="2607479"/>
    <lineage>
        <taxon>Bacteria</taxon>
        <taxon>Bacillati</taxon>
        <taxon>Actinomycetota</taxon>
        <taxon>Actinomycetes</taxon>
        <taxon>Micrococcales</taxon>
        <taxon>Promicromonosporaceae</taxon>
        <taxon>Xylanimonas</taxon>
    </lineage>
</organism>
<name>A0A2W5WV47_9MICO</name>
<evidence type="ECO:0000313" key="2">
    <source>
        <dbReference type="EMBL" id="PZR55167.1"/>
    </source>
</evidence>
<sequence length="185" mass="19412">MRNRSPFAAAVLAATLAAASLAACTTQPPAEQATAPGGDVKQLIAQLEDSSDARPLAGYQGVSVGEEELTVVDAGGAESRLALPADERYVSVAPYVDRTHECYFHNLATCRGELTDTEITVTFTDDDGQVLLQETARTAANGFAGFWLPQDVSGTITVEHDGRTGQVPFETAPGSPTCITTLRLA</sequence>
<dbReference type="NCBIfam" id="NF038094">
    <property type="entry name" value="CueP_fam"/>
    <property type="match status" value="1"/>
</dbReference>
<dbReference type="InterPro" id="IPR047808">
    <property type="entry name" value="CueP-like"/>
</dbReference>
<evidence type="ECO:0000313" key="3">
    <source>
        <dbReference type="Proteomes" id="UP000248783"/>
    </source>
</evidence>
<dbReference type="Proteomes" id="UP000248783">
    <property type="component" value="Unassembled WGS sequence"/>
</dbReference>
<keyword evidence="1" id="KW-0732">Signal</keyword>
<dbReference type="EMBL" id="QKWH01000001">
    <property type="protein sequence ID" value="PZR55167.1"/>
    <property type="molecule type" value="Genomic_DNA"/>
</dbReference>
<evidence type="ECO:0000256" key="1">
    <source>
        <dbReference type="SAM" id="SignalP"/>
    </source>
</evidence>
<reference evidence="2 3" key="1">
    <citation type="submission" date="2018-06" db="EMBL/GenBank/DDBJ databases">
        <title>Whole genome sequencing of a novel hydrocarbon degrading bacterial strain, PW21 isolated from oil contaminated produced water sample.</title>
        <authorList>
            <person name="Nagkirti P."/>
            <person name="Shaikh A."/>
            <person name="Gowdaman V."/>
            <person name="Engineer A.E."/>
            <person name="Dagar S."/>
            <person name="Dhakephalkar P.K."/>
        </authorList>
    </citation>
    <scope>NUCLEOTIDE SEQUENCE [LARGE SCALE GENOMIC DNA]</scope>
    <source>
        <strain evidence="2 3">PW21</strain>
    </source>
</reference>
<feature type="signal peptide" evidence="1">
    <location>
        <begin position="1"/>
        <end position="22"/>
    </location>
</feature>
<dbReference type="Gene3D" id="2.60.40.3700">
    <property type="match status" value="1"/>
</dbReference>
<accession>A0A2W5WV47</accession>
<dbReference type="AlphaFoldDB" id="A0A2W5WV47"/>
<keyword evidence="3" id="KW-1185">Reference proteome</keyword>
<proteinExistence type="predicted"/>
<feature type="chain" id="PRO_5038624724" description="CueP family metal-binding protein" evidence="1">
    <location>
        <begin position="23"/>
        <end position="185"/>
    </location>
</feature>
<evidence type="ECO:0008006" key="4">
    <source>
        <dbReference type="Google" id="ProtNLM"/>
    </source>
</evidence>
<dbReference type="PROSITE" id="PS51257">
    <property type="entry name" value="PROKAR_LIPOPROTEIN"/>
    <property type="match status" value="1"/>
</dbReference>
<dbReference type="Pfam" id="PF21172">
    <property type="entry name" value="CueP"/>
    <property type="match status" value="1"/>
</dbReference>
<protein>
    <recommendedName>
        <fullName evidence="4">CueP family metal-binding protein</fullName>
    </recommendedName>
</protein>